<accession>A0A382L7R0</accession>
<dbReference type="AlphaFoldDB" id="A0A382L7R0"/>
<gene>
    <name evidence="1" type="ORF">METZ01_LOCUS285590</name>
</gene>
<evidence type="ECO:0000313" key="1">
    <source>
        <dbReference type="EMBL" id="SVC32736.1"/>
    </source>
</evidence>
<sequence length="224" mass="26610">MRNILAKGGVEFLAVFLGIALSLWVDDVNKEKELEKQKLEVYNLLKKQTDELLLYTKSKLIEYERQADTFKNLIDNWESFNPDTVKDKKEFVSDIFFVLGNAYYPDFTTYETLMNSGEINLVDFNTIKMFGRLYKLMDDYKATHNKEISWRDFIEDRLLSNYSKHFKNYGLPWDILEFFQIAKNDDTIYAYLKSLYAIKKNTRSRVLVIEQSLTDIRDHLSNMH</sequence>
<organism evidence="1">
    <name type="scientific">marine metagenome</name>
    <dbReference type="NCBI Taxonomy" id="408172"/>
    <lineage>
        <taxon>unclassified sequences</taxon>
        <taxon>metagenomes</taxon>
        <taxon>ecological metagenomes</taxon>
    </lineage>
</organism>
<proteinExistence type="predicted"/>
<dbReference type="EMBL" id="UINC01085310">
    <property type="protein sequence ID" value="SVC32736.1"/>
    <property type="molecule type" value="Genomic_DNA"/>
</dbReference>
<protein>
    <submittedName>
        <fullName evidence="1">Uncharacterized protein</fullName>
    </submittedName>
</protein>
<name>A0A382L7R0_9ZZZZ</name>
<reference evidence="1" key="1">
    <citation type="submission" date="2018-05" db="EMBL/GenBank/DDBJ databases">
        <authorList>
            <person name="Lanie J.A."/>
            <person name="Ng W.-L."/>
            <person name="Kazmierczak K.M."/>
            <person name="Andrzejewski T.M."/>
            <person name="Davidsen T.M."/>
            <person name="Wayne K.J."/>
            <person name="Tettelin H."/>
            <person name="Glass J.I."/>
            <person name="Rusch D."/>
            <person name="Podicherti R."/>
            <person name="Tsui H.-C.T."/>
            <person name="Winkler M.E."/>
        </authorList>
    </citation>
    <scope>NUCLEOTIDE SEQUENCE</scope>
</reference>